<dbReference type="RefSeq" id="WP_038681002.1">
    <property type="nucleotide sequence ID" value="NZ_BJMC01000010.1"/>
</dbReference>
<protein>
    <submittedName>
        <fullName evidence="1">XdhC protein (Assists in molybdopterin insertion into xanthine dehydrogenase)</fullName>
    </submittedName>
</protein>
<dbReference type="InterPro" id="IPR027051">
    <property type="entry name" value="XdhC_Rossmann_dom"/>
</dbReference>
<dbReference type="GeneID" id="96611238"/>
<keyword evidence="2" id="KW-1185">Reference proteome</keyword>
<proteinExistence type="predicted"/>
<organism evidence="1 2">
    <name type="scientific">Nocardioides simplex</name>
    <name type="common">Arthrobacter simplex</name>
    <dbReference type="NCBI Taxonomy" id="2045"/>
    <lineage>
        <taxon>Bacteria</taxon>
        <taxon>Bacillati</taxon>
        <taxon>Actinomycetota</taxon>
        <taxon>Actinomycetes</taxon>
        <taxon>Propionibacteriales</taxon>
        <taxon>Nocardioidaceae</taxon>
        <taxon>Pimelobacter</taxon>
    </lineage>
</organism>
<dbReference type="eggNOG" id="COG1975">
    <property type="taxonomic scope" value="Bacteria"/>
</dbReference>
<dbReference type="AlphaFoldDB" id="A0A0A1DT66"/>
<dbReference type="NCBIfam" id="TIGR02964">
    <property type="entry name" value="xanthine_xdhC"/>
    <property type="match status" value="1"/>
</dbReference>
<dbReference type="OrthoDB" id="61481at2"/>
<dbReference type="Pfam" id="PF13478">
    <property type="entry name" value="XdhC_C"/>
    <property type="match status" value="1"/>
</dbReference>
<dbReference type="PANTHER" id="PTHR30388">
    <property type="entry name" value="ALDEHYDE OXIDOREDUCTASE MOLYBDENUM COFACTOR ASSEMBLY PROTEIN"/>
    <property type="match status" value="1"/>
</dbReference>
<sequence>MDWLRALQHLRENRVPAVVVTISEVRGHAPRAAGAKLVVAPDAAWGSIGGGNLEEVAVRRARALLSSGQREVLTERHDLTDRAPVEHGVQCCGGVVALLYEPIPVRRSIAVFGMGHVGFELALLLSRHEVELHVVDSRADELTDERLAPLLTGPADVRVHRVPVLPELVVAELPRGSDVLVLTHDHAEDLALLDALLRSDLPGSVGLIGSSAKWARFRGKLADLGHDAGAIDRVRTPIGAPGVPGKEPAVIALAVAVELVGSCADSAVERRS</sequence>
<dbReference type="EMBL" id="CP009896">
    <property type="protein sequence ID" value="AIY18600.1"/>
    <property type="molecule type" value="Genomic_DNA"/>
</dbReference>
<dbReference type="HOGENOM" id="CLU_041115_4_0_11"/>
<dbReference type="InterPro" id="IPR036291">
    <property type="entry name" value="NAD(P)-bd_dom_sf"/>
</dbReference>
<dbReference type="InterPro" id="IPR003777">
    <property type="entry name" value="XdhC_CoxI"/>
</dbReference>
<evidence type="ECO:0000313" key="1">
    <source>
        <dbReference type="EMBL" id="AIY18600.1"/>
    </source>
</evidence>
<reference evidence="1 2" key="1">
    <citation type="journal article" date="2015" name="Genome Announc.">
        <title>Complete Genome Sequence of Steroid-Transforming Nocardioides simplex VKM Ac-2033D.</title>
        <authorList>
            <person name="Shtratnikova V.Y."/>
            <person name="Schelkunov M.I."/>
            <person name="Pekov Y.A."/>
            <person name="Fokina V.V."/>
            <person name="Logacheva M.D."/>
            <person name="Sokolov S.L."/>
            <person name="Bragin E.Y."/>
            <person name="Ashapkin V.V."/>
            <person name="Donova M.V."/>
        </authorList>
    </citation>
    <scope>NUCLEOTIDE SEQUENCE [LARGE SCALE GENOMIC DNA]</scope>
    <source>
        <strain evidence="1 2">VKM Ac-2033D</strain>
    </source>
</reference>
<gene>
    <name evidence="1" type="ORF">KR76_20850</name>
</gene>
<dbReference type="Gene3D" id="3.40.50.720">
    <property type="entry name" value="NAD(P)-binding Rossmann-like Domain"/>
    <property type="match status" value="1"/>
</dbReference>
<dbReference type="SUPFAM" id="SSF51735">
    <property type="entry name" value="NAD(P)-binding Rossmann-fold domains"/>
    <property type="match status" value="1"/>
</dbReference>
<dbReference type="Proteomes" id="UP000030300">
    <property type="component" value="Chromosome"/>
</dbReference>
<accession>A0A0A1DT66</accession>
<name>A0A0A1DT66_NOCSI</name>
<dbReference type="Pfam" id="PF02625">
    <property type="entry name" value="XdhC_CoxI"/>
    <property type="match status" value="1"/>
</dbReference>
<dbReference type="STRING" id="2045.KR76_20850"/>
<evidence type="ECO:0000313" key="2">
    <source>
        <dbReference type="Proteomes" id="UP000030300"/>
    </source>
</evidence>
<dbReference type="PANTHER" id="PTHR30388:SF6">
    <property type="entry name" value="XANTHINE DEHYDROGENASE SUBUNIT A-RELATED"/>
    <property type="match status" value="1"/>
</dbReference>
<dbReference type="InterPro" id="IPR052698">
    <property type="entry name" value="MoCofactor_Util/Proc"/>
</dbReference>
<dbReference type="KEGG" id="psim:KR76_20850"/>
<dbReference type="InterPro" id="IPR014308">
    <property type="entry name" value="Xanthine_DH_XdhC"/>
</dbReference>